<evidence type="ECO:0000256" key="1">
    <source>
        <dbReference type="SAM" id="MobiDB-lite"/>
    </source>
</evidence>
<sequence>MTDPFKCDKTVDDQEDRPSFDLRNPSHPVRVKACGLTSDEDTTSSSLVPIPNTLRQMRGQMKRVVSDGGEELTEVESSSISACIVAEDISNSLQELRRKYALKNETSVTMKMNSANLMLDDILNSKNISCGFQSKYLKGQPEIKRQKIVESDTSSLRLEIIKNENEGKGKQNMSFFEKLQNLHLKYRIQSVYKIVQKNNPFNKDRKECASVEQGIPSTNDTENVGCDRRKCDEKRCPGNRYPKRMVFDLVESSDACQSDERSSTGTCICENKCTCHDPKECTCPELLPECTCDENVLDFSKFIPEQTSSLNSERVGIRTTTKINEFSQTESKNYGDRETKAYNIATSTRDLCFPISQIFGFFTKEVANLFRSCRIVEINHRHSLPACNCGNKV</sequence>
<keyword evidence="3" id="KW-1185">Reference proteome</keyword>
<proteinExistence type="predicted"/>
<organism evidence="2 3">
    <name type="scientific">Polyplax serrata</name>
    <name type="common">Common mouse louse</name>
    <dbReference type="NCBI Taxonomy" id="468196"/>
    <lineage>
        <taxon>Eukaryota</taxon>
        <taxon>Metazoa</taxon>
        <taxon>Ecdysozoa</taxon>
        <taxon>Arthropoda</taxon>
        <taxon>Hexapoda</taxon>
        <taxon>Insecta</taxon>
        <taxon>Pterygota</taxon>
        <taxon>Neoptera</taxon>
        <taxon>Paraneoptera</taxon>
        <taxon>Psocodea</taxon>
        <taxon>Troctomorpha</taxon>
        <taxon>Phthiraptera</taxon>
        <taxon>Anoplura</taxon>
        <taxon>Polyplacidae</taxon>
        <taxon>Polyplax</taxon>
    </lineage>
</organism>
<feature type="compositionally biased region" description="Basic and acidic residues" evidence="1">
    <location>
        <begin position="1"/>
        <end position="20"/>
    </location>
</feature>
<dbReference type="EMBL" id="JAWJWF010000048">
    <property type="protein sequence ID" value="KAK6620468.1"/>
    <property type="molecule type" value="Genomic_DNA"/>
</dbReference>
<name>A0ABR1AJC7_POLSC</name>
<protein>
    <submittedName>
        <fullName evidence="2">Uncharacterized protein</fullName>
    </submittedName>
</protein>
<evidence type="ECO:0000313" key="2">
    <source>
        <dbReference type="EMBL" id="KAK6620468.1"/>
    </source>
</evidence>
<dbReference type="Proteomes" id="UP001359485">
    <property type="component" value="Unassembled WGS sequence"/>
</dbReference>
<comment type="caution">
    <text evidence="2">The sequence shown here is derived from an EMBL/GenBank/DDBJ whole genome shotgun (WGS) entry which is preliminary data.</text>
</comment>
<reference evidence="2 3" key="1">
    <citation type="submission" date="2023-09" db="EMBL/GenBank/DDBJ databases">
        <title>Genomes of two closely related lineages of the louse Polyplax serrata with different host specificities.</title>
        <authorList>
            <person name="Martinu J."/>
            <person name="Tarabai H."/>
            <person name="Stefka J."/>
            <person name="Hypsa V."/>
        </authorList>
    </citation>
    <scope>NUCLEOTIDE SEQUENCE [LARGE SCALE GENOMIC DNA]</scope>
    <source>
        <strain evidence="2">98ZLc_SE</strain>
    </source>
</reference>
<feature type="region of interest" description="Disordered" evidence="1">
    <location>
        <begin position="1"/>
        <end position="27"/>
    </location>
</feature>
<gene>
    <name evidence="2" type="ORF">RUM44_006869</name>
</gene>
<accession>A0ABR1AJC7</accession>
<evidence type="ECO:0000313" key="3">
    <source>
        <dbReference type="Proteomes" id="UP001359485"/>
    </source>
</evidence>